<name>A0A8K0P2A6_LADFU</name>
<evidence type="ECO:0000313" key="2">
    <source>
        <dbReference type="EMBL" id="KAG8228484.1"/>
    </source>
</evidence>
<dbReference type="Proteomes" id="UP000792457">
    <property type="component" value="Unassembled WGS sequence"/>
</dbReference>
<keyword evidence="3" id="KW-1185">Reference proteome</keyword>
<proteinExistence type="predicted"/>
<gene>
    <name evidence="2" type="ORF">J437_LFUL009349</name>
</gene>
<feature type="region of interest" description="Disordered" evidence="1">
    <location>
        <begin position="50"/>
        <end position="71"/>
    </location>
</feature>
<protein>
    <recommendedName>
        <fullName evidence="4">Endonuclease-reverse transcriptase</fullName>
    </recommendedName>
</protein>
<dbReference type="OrthoDB" id="410404at2759"/>
<dbReference type="EMBL" id="KZ308374">
    <property type="protein sequence ID" value="KAG8228484.1"/>
    <property type="molecule type" value="Genomic_DNA"/>
</dbReference>
<accession>A0A8K0P2A6</accession>
<evidence type="ECO:0000313" key="3">
    <source>
        <dbReference type="Proteomes" id="UP000792457"/>
    </source>
</evidence>
<organism evidence="2 3">
    <name type="scientific">Ladona fulva</name>
    <name type="common">Scarce chaser dragonfly</name>
    <name type="synonym">Libellula fulva</name>
    <dbReference type="NCBI Taxonomy" id="123851"/>
    <lineage>
        <taxon>Eukaryota</taxon>
        <taxon>Metazoa</taxon>
        <taxon>Ecdysozoa</taxon>
        <taxon>Arthropoda</taxon>
        <taxon>Hexapoda</taxon>
        <taxon>Insecta</taxon>
        <taxon>Pterygota</taxon>
        <taxon>Palaeoptera</taxon>
        <taxon>Odonata</taxon>
        <taxon>Epiprocta</taxon>
        <taxon>Anisoptera</taxon>
        <taxon>Libelluloidea</taxon>
        <taxon>Libellulidae</taxon>
        <taxon>Ladona</taxon>
    </lineage>
</organism>
<evidence type="ECO:0008006" key="4">
    <source>
        <dbReference type="Google" id="ProtNLM"/>
    </source>
</evidence>
<sequence>MYGPINGKGLWRRRYNFELYRLFSEPDIVENINISRMGWAGHVIRMGNDQIPKRETMGKPDGTRSRGRPKERWLDSVDTDMNAIGVRNWGEVAIRREEWRKTLQKAKTHTGLVVP</sequence>
<comment type="caution">
    <text evidence="2">The sequence shown here is derived from an EMBL/GenBank/DDBJ whole genome shotgun (WGS) entry which is preliminary data.</text>
</comment>
<feature type="compositionally biased region" description="Basic and acidic residues" evidence="1">
    <location>
        <begin position="51"/>
        <end position="71"/>
    </location>
</feature>
<evidence type="ECO:0000256" key="1">
    <source>
        <dbReference type="SAM" id="MobiDB-lite"/>
    </source>
</evidence>
<dbReference type="AlphaFoldDB" id="A0A8K0P2A6"/>
<reference evidence="2" key="1">
    <citation type="submission" date="2013-04" db="EMBL/GenBank/DDBJ databases">
        <authorList>
            <person name="Qu J."/>
            <person name="Murali S.C."/>
            <person name="Bandaranaike D."/>
            <person name="Bellair M."/>
            <person name="Blankenburg K."/>
            <person name="Chao H."/>
            <person name="Dinh H."/>
            <person name="Doddapaneni H."/>
            <person name="Downs B."/>
            <person name="Dugan-Rocha S."/>
            <person name="Elkadiri S."/>
            <person name="Gnanaolivu R.D."/>
            <person name="Hernandez B."/>
            <person name="Javaid M."/>
            <person name="Jayaseelan J.C."/>
            <person name="Lee S."/>
            <person name="Li M."/>
            <person name="Ming W."/>
            <person name="Munidasa M."/>
            <person name="Muniz J."/>
            <person name="Nguyen L."/>
            <person name="Ongeri F."/>
            <person name="Osuji N."/>
            <person name="Pu L.-L."/>
            <person name="Puazo M."/>
            <person name="Qu C."/>
            <person name="Quiroz J."/>
            <person name="Raj R."/>
            <person name="Weissenberger G."/>
            <person name="Xin Y."/>
            <person name="Zou X."/>
            <person name="Han Y."/>
            <person name="Richards S."/>
            <person name="Worley K."/>
            <person name="Muzny D."/>
            <person name="Gibbs R."/>
        </authorList>
    </citation>
    <scope>NUCLEOTIDE SEQUENCE</scope>
    <source>
        <strain evidence="2">Sampled in the wild</strain>
    </source>
</reference>
<reference evidence="2" key="2">
    <citation type="submission" date="2017-10" db="EMBL/GenBank/DDBJ databases">
        <title>Ladona fulva Genome sequencing and assembly.</title>
        <authorList>
            <person name="Murali S."/>
            <person name="Richards S."/>
            <person name="Bandaranaike D."/>
            <person name="Bellair M."/>
            <person name="Blankenburg K."/>
            <person name="Chao H."/>
            <person name="Dinh H."/>
            <person name="Doddapaneni H."/>
            <person name="Dugan-Rocha S."/>
            <person name="Elkadiri S."/>
            <person name="Gnanaolivu R."/>
            <person name="Hernandez B."/>
            <person name="Skinner E."/>
            <person name="Javaid M."/>
            <person name="Lee S."/>
            <person name="Li M."/>
            <person name="Ming W."/>
            <person name="Munidasa M."/>
            <person name="Muniz J."/>
            <person name="Nguyen L."/>
            <person name="Hughes D."/>
            <person name="Osuji N."/>
            <person name="Pu L.-L."/>
            <person name="Puazo M."/>
            <person name="Qu C."/>
            <person name="Quiroz J."/>
            <person name="Raj R."/>
            <person name="Weissenberger G."/>
            <person name="Xin Y."/>
            <person name="Zou X."/>
            <person name="Han Y."/>
            <person name="Worley K."/>
            <person name="Muzny D."/>
            <person name="Gibbs R."/>
        </authorList>
    </citation>
    <scope>NUCLEOTIDE SEQUENCE</scope>
    <source>
        <strain evidence="2">Sampled in the wild</strain>
    </source>
</reference>